<name>A0A4R6LMH3_9FIRM</name>
<comment type="caution">
    <text evidence="2">The sequence shown here is derived from an EMBL/GenBank/DDBJ whole genome shotgun (WGS) entry which is preliminary data.</text>
</comment>
<dbReference type="AlphaFoldDB" id="A0A4R6LMH3"/>
<organism evidence="2 3">
    <name type="scientific">Halanaerobium saccharolyticum</name>
    <dbReference type="NCBI Taxonomy" id="43595"/>
    <lineage>
        <taxon>Bacteria</taxon>
        <taxon>Bacillati</taxon>
        <taxon>Bacillota</taxon>
        <taxon>Clostridia</taxon>
        <taxon>Halanaerobiales</taxon>
        <taxon>Halanaerobiaceae</taxon>
        <taxon>Halanaerobium</taxon>
    </lineage>
</organism>
<evidence type="ECO:0000313" key="3">
    <source>
        <dbReference type="Proteomes" id="UP000295064"/>
    </source>
</evidence>
<dbReference type="Proteomes" id="UP000295064">
    <property type="component" value="Unassembled WGS sequence"/>
</dbReference>
<dbReference type="InterPro" id="IPR016024">
    <property type="entry name" value="ARM-type_fold"/>
</dbReference>
<feature type="transmembrane region" description="Helical" evidence="1">
    <location>
        <begin position="6"/>
        <end position="30"/>
    </location>
</feature>
<proteinExistence type="predicted"/>
<evidence type="ECO:0000256" key="1">
    <source>
        <dbReference type="SAM" id="Phobius"/>
    </source>
</evidence>
<dbReference type="SUPFAM" id="SSF48371">
    <property type="entry name" value="ARM repeat"/>
    <property type="match status" value="1"/>
</dbReference>
<keyword evidence="1" id="KW-0812">Transmembrane</keyword>
<dbReference type="InterPro" id="IPR011989">
    <property type="entry name" value="ARM-like"/>
</dbReference>
<gene>
    <name evidence="2" type="ORF">DFR79_11414</name>
</gene>
<reference evidence="2 3" key="1">
    <citation type="submission" date="2019-03" db="EMBL/GenBank/DDBJ databases">
        <title>Subsurface microbial communities from deep shales in Ohio and West Virginia, USA.</title>
        <authorList>
            <person name="Wrighton K."/>
        </authorList>
    </citation>
    <scope>NUCLEOTIDE SEQUENCE [LARGE SCALE GENOMIC DNA]</scope>
    <source>
        <strain evidence="2 3">MA284_T2</strain>
    </source>
</reference>
<dbReference type="InterPro" id="IPR004155">
    <property type="entry name" value="PBS_lyase_HEAT"/>
</dbReference>
<dbReference type="Gene3D" id="1.25.10.10">
    <property type="entry name" value="Leucine-rich Repeat Variant"/>
    <property type="match status" value="2"/>
</dbReference>
<keyword evidence="1" id="KW-0472">Membrane</keyword>
<dbReference type="EMBL" id="SNWX01000014">
    <property type="protein sequence ID" value="TDO86442.1"/>
    <property type="molecule type" value="Genomic_DNA"/>
</dbReference>
<evidence type="ECO:0000313" key="2">
    <source>
        <dbReference type="EMBL" id="TDO86442.1"/>
    </source>
</evidence>
<sequence>MLRYLYYLSGGLILFILTIVLIIIIYHLLYKRRNKIFEQKKEKWEAVLFQYLNNDLSLEKTASVMNDSYLYLYDFLKPYLKNLKGDNFEKLRQLVQKNKMIDFFLLKLKKGNREEKIKAAAFLGKVREKRALPLLKEYLNSEDKSLMTASIWAIADIGEQELFFPVLKTVLNENSFTFEALTEILIRFGEESCYQIKEFLEINYRAENNLTEILEVPEYQSLSLFFDIFGYFRFIPGVEVMVPTLEADFNEEVLIHIFKALVKIEYPIDKDLSPFLNHKSWVVRSQAARYLAEIKESNYLSDLKKLLSDQNWWVRYYSALAIFELGKKDLLIEIIKNKEPGYEMGRYILDQAGDLKVGEADSG</sequence>
<keyword evidence="1" id="KW-1133">Transmembrane helix</keyword>
<dbReference type="SMART" id="SM00567">
    <property type="entry name" value="EZ_HEAT"/>
    <property type="match status" value="2"/>
</dbReference>
<protein>
    <submittedName>
        <fullName evidence="2">HEAT repeat protein</fullName>
    </submittedName>
</protein>
<dbReference type="Pfam" id="PF13646">
    <property type="entry name" value="HEAT_2"/>
    <property type="match status" value="2"/>
</dbReference>
<accession>A0A4R6LMH3</accession>